<protein>
    <submittedName>
        <fullName evidence="8">Amino acid permease 24</fullName>
    </submittedName>
</protein>
<evidence type="ECO:0000256" key="2">
    <source>
        <dbReference type="ARBA" id="ARBA00022692"/>
    </source>
</evidence>
<dbReference type="VEuPathDB" id="TriTrypDB:LtaPh_1011321"/>
<reference evidence="8" key="1">
    <citation type="submission" date="2019-11" db="EMBL/GenBank/DDBJ databases">
        <title>Leishmania tarentolae CDS.</title>
        <authorList>
            <person name="Goto Y."/>
            <person name="Yamagishi J."/>
        </authorList>
    </citation>
    <scope>NUCLEOTIDE SEQUENCE [LARGE SCALE GENOMIC DNA]</scope>
    <source>
        <strain evidence="8">Parrot Tar II</strain>
    </source>
</reference>
<evidence type="ECO:0000256" key="5">
    <source>
        <dbReference type="SAM" id="MobiDB-lite"/>
    </source>
</evidence>
<dbReference type="EMBL" id="BLBS01000012">
    <property type="protein sequence ID" value="GET86538.1"/>
    <property type="molecule type" value="Genomic_DNA"/>
</dbReference>
<keyword evidence="3 6" id="KW-1133">Transmembrane helix</keyword>
<gene>
    <name evidence="8" type="ORF">LtaPh_1011321</name>
</gene>
<evidence type="ECO:0000259" key="7">
    <source>
        <dbReference type="Pfam" id="PF01490"/>
    </source>
</evidence>
<dbReference type="AlphaFoldDB" id="A0A640KB63"/>
<keyword evidence="4 6" id="KW-0472">Membrane</keyword>
<dbReference type="InterPro" id="IPR013057">
    <property type="entry name" value="AA_transpt_TM"/>
</dbReference>
<dbReference type="GO" id="GO:0005774">
    <property type="term" value="C:vacuolar membrane"/>
    <property type="evidence" value="ECO:0007669"/>
    <property type="project" value="TreeGrafter"/>
</dbReference>
<feature type="transmembrane region" description="Helical" evidence="6">
    <location>
        <begin position="272"/>
        <end position="292"/>
    </location>
</feature>
<evidence type="ECO:0000313" key="8">
    <source>
        <dbReference type="EMBL" id="GET86538.1"/>
    </source>
</evidence>
<dbReference type="OrthoDB" id="276116at2759"/>
<evidence type="ECO:0000256" key="6">
    <source>
        <dbReference type="SAM" id="Phobius"/>
    </source>
</evidence>
<dbReference type="PANTHER" id="PTHR22950">
    <property type="entry name" value="AMINO ACID TRANSPORTER"/>
    <property type="match status" value="1"/>
</dbReference>
<feature type="transmembrane region" description="Helical" evidence="6">
    <location>
        <begin position="344"/>
        <end position="367"/>
    </location>
</feature>
<feature type="transmembrane region" description="Helical" evidence="6">
    <location>
        <begin position="114"/>
        <end position="135"/>
    </location>
</feature>
<keyword evidence="2 6" id="KW-0812">Transmembrane</keyword>
<proteinExistence type="predicted"/>
<feature type="region of interest" description="Disordered" evidence="5">
    <location>
        <begin position="1"/>
        <end position="51"/>
    </location>
</feature>
<feature type="transmembrane region" description="Helical" evidence="6">
    <location>
        <begin position="465"/>
        <end position="484"/>
    </location>
</feature>
<feature type="domain" description="Amino acid transporter transmembrane" evidence="7">
    <location>
        <begin position="82"/>
        <end position="433"/>
    </location>
</feature>
<feature type="transmembrane region" description="Helical" evidence="6">
    <location>
        <begin position="304"/>
        <end position="324"/>
    </location>
</feature>
<dbReference type="Pfam" id="PF01490">
    <property type="entry name" value="Aa_trans"/>
    <property type="match status" value="1"/>
</dbReference>
<dbReference type="PANTHER" id="PTHR22950:SF349">
    <property type="entry name" value="AMINO ACID TRANSPORTER TRANSMEMBRANE DOMAIN-CONTAINING PROTEIN"/>
    <property type="match status" value="1"/>
</dbReference>
<name>A0A640KB63_LEITA</name>
<accession>A0A640KB63</accession>
<comment type="subcellular location">
    <subcellularLocation>
        <location evidence="1">Membrane</location>
        <topology evidence="1">Multi-pass membrane protein</topology>
    </subcellularLocation>
</comment>
<feature type="compositionally biased region" description="Polar residues" evidence="5">
    <location>
        <begin position="1"/>
        <end position="11"/>
    </location>
</feature>
<feature type="compositionally biased region" description="Basic and acidic residues" evidence="5">
    <location>
        <begin position="15"/>
        <end position="28"/>
    </location>
</feature>
<evidence type="ECO:0000256" key="3">
    <source>
        <dbReference type="ARBA" id="ARBA00022989"/>
    </source>
</evidence>
<evidence type="ECO:0000256" key="4">
    <source>
        <dbReference type="ARBA" id="ARBA00023136"/>
    </source>
</evidence>
<comment type="caution">
    <text evidence="8">The sequence shown here is derived from an EMBL/GenBank/DDBJ whole genome shotgun (WGS) entry which is preliminary data.</text>
</comment>
<sequence length="487" mass="54082">MSKLPTTSSPSEPAHITEMEDERQHRTIVEGFMNVPEAEGDDGASNRKSSFQNLRKEQECVEMDDDDELPTVHRAAGELKENTNIFKSAFHIFKANVGTGVFLLPTFYPDSGYVVSLILAVLIGFAVIDCTRLLLGVKVTINRSDVTTYSQVCRYVCGAGLGWFLFVAMCLTQFGFCLMYSQLFADTMVELADFKGSKYVWVSVMFFLCFPMTCFSDNLSLLAIASIIATFSVFYSLICCFVMSLTELSREGVHPGCDVAGNRIPVGWFNNLANNMMVLEGIAIILPVHAACTKKRQVPMMATLVITGVVIWYIVFGLTGYLAYGNSMTTSLVAKMAHSPWGTSVRVFFALNVIFTYPLQFMSAMQLVDQTVGCKPRTWIGIGLRLFINLIIWGLAMGLPTSAVNTVVAFIGALPSVCMVMIIPSVLAMHVKYAVEHPDEDRSTFQYWKKIIFATPCLTFQRIRCYIYLAVAVLIMVIGTYSIIDNL</sequence>
<organism evidence="8 9">
    <name type="scientific">Leishmania tarentolae</name>
    <name type="common">Sauroleishmania tarentolae</name>
    <dbReference type="NCBI Taxonomy" id="5689"/>
    <lineage>
        <taxon>Eukaryota</taxon>
        <taxon>Discoba</taxon>
        <taxon>Euglenozoa</taxon>
        <taxon>Kinetoplastea</taxon>
        <taxon>Metakinetoplastina</taxon>
        <taxon>Trypanosomatida</taxon>
        <taxon>Trypanosomatidae</taxon>
        <taxon>Leishmaniinae</taxon>
        <taxon>Leishmania</taxon>
        <taxon>lizard Leishmania</taxon>
    </lineage>
</organism>
<dbReference type="GO" id="GO:0015179">
    <property type="term" value="F:L-amino acid transmembrane transporter activity"/>
    <property type="evidence" value="ECO:0007669"/>
    <property type="project" value="TreeGrafter"/>
</dbReference>
<feature type="transmembrane region" description="Helical" evidence="6">
    <location>
        <begin position="222"/>
        <end position="245"/>
    </location>
</feature>
<feature type="transmembrane region" description="Helical" evidence="6">
    <location>
        <begin position="402"/>
        <end position="423"/>
    </location>
</feature>
<keyword evidence="9" id="KW-1185">Reference proteome</keyword>
<evidence type="ECO:0000256" key="1">
    <source>
        <dbReference type="ARBA" id="ARBA00004141"/>
    </source>
</evidence>
<feature type="transmembrane region" description="Helical" evidence="6">
    <location>
        <begin position="155"/>
        <end position="176"/>
    </location>
</feature>
<evidence type="ECO:0000313" key="9">
    <source>
        <dbReference type="Proteomes" id="UP000419144"/>
    </source>
</evidence>
<feature type="transmembrane region" description="Helical" evidence="6">
    <location>
        <begin position="196"/>
        <end position="215"/>
    </location>
</feature>
<dbReference type="Proteomes" id="UP000419144">
    <property type="component" value="Unassembled WGS sequence"/>
</dbReference>
<feature type="transmembrane region" description="Helical" evidence="6">
    <location>
        <begin position="379"/>
        <end position="396"/>
    </location>
</feature>